<evidence type="ECO:0000256" key="6">
    <source>
        <dbReference type="ARBA" id="ARBA00022475"/>
    </source>
</evidence>
<evidence type="ECO:0000256" key="9">
    <source>
        <dbReference type="ARBA" id="ARBA00022679"/>
    </source>
</evidence>
<dbReference type="InterPro" id="IPR002048">
    <property type="entry name" value="EF_hand_dom"/>
</dbReference>
<reference evidence="29" key="1">
    <citation type="submission" date="2021-01" db="EMBL/GenBank/DDBJ databases">
        <authorList>
            <consortium name="Genoscope - CEA"/>
            <person name="William W."/>
        </authorList>
    </citation>
    <scope>NUCLEOTIDE SEQUENCE</scope>
</reference>
<evidence type="ECO:0000313" key="29">
    <source>
        <dbReference type="EMBL" id="CAD8183602.1"/>
    </source>
</evidence>
<keyword evidence="12 26" id="KW-0547">Nucleotide-binding</keyword>
<dbReference type="GO" id="GO:0031514">
    <property type="term" value="C:motile cilium"/>
    <property type="evidence" value="ECO:0007669"/>
    <property type="project" value="UniProtKB-SubCell"/>
</dbReference>
<dbReference type="PANTHER" id="PTHR24349">
    <property type="entry name" value="SERINE/THREONINE-PROTEIN KINASE"/>
    <property type="match status" value="1"/>
</dbReference>
<keyword evidence="20" id="KW-0449">Lipoprotein</keyword>
<evidence type="ECO:0000256" key="21">
    <source>
        <dbReference type="ARBA" id="ARBA00024334"/>
    </source>
</evidence>
<evidence type="ECO:0000256" key="4">
    <source>
        <dbReference type="ARBA" id="ARBA00004425"/>
    </source>
</evidence>
<keyword evidence="11" id="KW-0677">Repeat</keyword>
<dbReference type="OMA" id="WIDKHNS"/>
<dbReference type="Pfam" id="PF13499">
    <property type="entry name" value="EF-hand_7"/>
    <property type="match status" value="1"/>
</dbReference>
<feature type="domain" description="EF-hand" evidence="28">
    <location>
        <begin position="493"/>
        <end position="528"/>
    </location>
</feature>
<dbReference type="AlphaFoldDB" id="A0A8S1W5C2"/>
<dbReference type="PROSITE" id="PS00018">
    <property type="entry name" value="EF_HAND_1"/>
    <property type="match status" value="3"/>
</dbReference>
<organism evidence="29 30">
    <name type="scientific">Paramecium octaurelia</name>
    <dbReference type="NCBI Taxonomy" id="43137"/>
    <lineage>
        <taxon>Eukaryota</taxon>
        <taxon>Sar</taxon>
        <taxon>Alveolata</taxon>
        <taxon>Ciliophora</taxon>
        <taxon>Intramacronucleata</taxon>
        <taxon>Oligohymenophorea</taxon>
        <taxon>Peniculida</taxon>
        <taxon>Parameciidae</taxon>
        <taxon>Paramecium</taxon>
    </lineage>
</organism>
<comment type="similarity">
    <text evidence="21">Belongs to the protein kinase superfamily. Ser/Thr protein kinase family. CDPK subfamily.</text>
</comment>
<evidence type="ECO:0000256" key="13">
    <source>
        <dbReference type="ARBA" id="ARBA00022777"/>
    </source>
</evidence>
<dbReference type="InterPro" id="IPR050205">
    <property type="entry name" value="CDPK_Ser/Thr_kinases"/>
</dbReference>
<evidence type="ECO:0000256" key="7">
    <source>
        <dbReference type="ARBA" id="ARBA00022511"/>
    </source>
</evidence>
<dbReference type="GO" id="GO:0020002">
    <property type="term" value="C:host cell plasma membrane"/>
    <property type="evidence" value="ECO:0007669"/>
    <property type="project" value="UniProtKB-SubCell"/>
</dbReference>
<keyword evidence="17" id="KW-0969">Cilium</keyword>
<evidence type="ECO:0000259" key="28">
    <source>
        <dbReference type="PROSITE" id="PS50222"/>
    </source>
</evidence>
<dbReference type="InterPro" id="IPR018247">
    <property type="entry name" value="EF_Hand_1_Ca_BS"/>
</dbReference>
<dbReference type="EMBL" id="CAJJDP010000080">
    <property type="protein sequence ID" value="CAD8183602.1"/>
    <property type="molecule type" value="Genomic_DNA"/>
</dbReference>
<dbReference type="Pfam" id="PF00069">
    <property type="entry name" value="Pkinase"/>
    <property type="match status" value="1"/>
</dbReference>
<dbReference type="InterPro" id="IPR017441">
    <property type="entry name" value="Protein_kinase_ATP_BS"/>
</dbReference>
<keyword evidence="15" id="KW-0282">Flagellum</keyword>
<keyword evidence="8" id="KW-0723">Serine/threonine-protein kinase</keyword>
<dbReference type="SMART" id="SM00220">
    <property type="entry name" value="S_TKc"/>
    <property type="match status" value="1"/>
</dbReference>
<dbReference type="PROSITE" id="PS00108">
    <property type="entry name" value="PROTEIN_KINASE_ST"/>
    <property type="match status" value="1"/>
</dbReference>
<dbReference type="InterPro" id="IPR008271">
    <property type="entry name" value="Ser/Thr_kinase_AS"/>
</dbReference>
<feature type="domain" description="EF-hand" evidence="28">
    <location>
        <begin position="457"/>
        <end position="492"/>
    </location>
</feature>
<evidence type="ECO:0000256" key="18">
    <source>
        <dbReference type="ARBA" id="ARBA00023139"/>
    </source>
</evidence>
<gene>
    <name evidence="29" type="ORF">POCTA_138.1.T0810162</name>
</gene>
<evidence type="ECO:0000256" key="25">
    <source>
        <dbReference type="ARBA" id="ARBA00068067"/>
    </source>
</evidence>
<evidence type="ECO:0000256" key="3">
    <source>
        <dbReference type="ARBA" id="ARBA00004342"/>
    </source>
</evidence>
<comment type="catalytic activity">
    <reaction evidence="22">
        <text>L-threonyl-[protein] + ATP = O-phospho-L-threonyl-[protein] + ADP + H(+)</text>
        <dbReference type="Rhea" id="RHEA:46608"/>
        <dbReference type="Rhea" id="RHEA-COMP:11060"/>
        <dbReference type="Rhea" id="RHEA-COMP:11605"/>
        <dbReference type="ChEBI" id="CHEBI:15378"/>
        <dbReference type="ChEBI" id="CHEBI:30013"/>
        <dbReference type="ChEBI" id="CHEBI:30616"/>
        <dbReference type="ChEBI" id="CHEBI:61977"/>
        <dbReference type="ChEBI" id="CHEBI:456216"/>
        <dbReference type="EC" id="2.7.11.1"/>
    </reaction>
</comment>
<comment type="caution">
    <text evidence="29">The sequence shown here is derived from an EMBL/GenBank/DDBJ whole genome shotgun (WGS) entry which is preliminary data.</text>
</comment>
<keyword evidence="30" id="KW-1185">Reference proteome</keyword>
<evidence type="ECO:0000256" key="17">
    <source>
        <dbReference type="ARBA" id="ARBA00023069"/>
    </source>
</evidence>
<dbReference type="Pfam" id="PF13202">
    <property type="entry name" value="EF-hand_5"/>
    <property type="match status" value="1"/>
</dbReference>
<evidence type="ECO:0000256" key="11">
    <source>
        <dbReference type="ARBA" id="ARBA00022737"/>
    </source>
</evidence>
<evidence type="ECO:0000256" key="14">
    <source>
        <dbReference type="ARBA" id="ARBA00022840"/>
    </source>
</evidence>
<keyword evidence="14 26" id="KW-0067">ATP-binding</keyword>
<evidence type="ECO:0000256" key="20">
    <source>
        <dbReference type="ARBA" id="ARBA00023288"/>
    </source>
</evidence>
<evidence type="ECO:0000256" key="2">
    <source>
        <dbReference type="ARBA" id="ARBA00004230"/>
    </source>
</evidence>
<evidence type="ECO:0000256" key="10">
    <source>
        <dbReference type="ARBA" id="ARBA00022707"/>
    </source>
</evidence>
<dbReference type="GO" id="GO:0020005">
    <property type="term" value="C:symbiont-containing vacuole membrane"/>
    <property type="evidence" value="ECO:0007669"/>
    <property type="project" value="UniProtKB-SubCell"/>
</dbReference>
<keyword evidence="16" id="KW-1043">Host membrane</keyword>
<accession>A0A8S1W5C2</accession>
<dbReference type="OrthoDB" id="40902at2759"/>
<comment type="catalytic activity">
    <reaction evidence="23">
        <text>L-seryl-[protein] + ATP = O-phospho-L-seryl-[protein] + ADP + H(+)</text>
        <dbReference type="Rhea" id="RHEA:17989"/>
        <dbReference type="Rhea" id="RHEA-COMP:9863"/>
        <dbReference type="Rhea" id="RHEA-COMP:11604"/>
        <dbReference type="ChEBI" id="CHEBI:15378"/>
        <dbReference type="ChEBI" id="CHEBI:29999"/>
        <dbReference type="ChEBI" id="CHEBI:30616"/>
        <dbReference type="ChEBI" id="CHEBI:83421"/>
        <dbReference type="ChEBI" id="CHEBI:456216"/>
        <dbReference type="EC" id="2.7.11.1"/>
    </reaction>
</comment>
<evidence type="ECO:0000256" key="26">
    <source>
        <dbReference type="PROSITE-ProRule" id="PRU10141"/>
    </source>
</evidence>
<dbReference type="Proteomes" id="UP000683925">
    <property type="component" value="Unassembled WGS sequence"/>
</dbReference>
<feature type="domain" description="EF-hand" evidence="28">
    <location>
        <begin position="419"/>
        <end position="454"/>
    </location>
</feature>
<evidence type="ECO:0000256" key="5">
    <source>
        <dbReference type="ARBA" id="ARBA00012513"/>
    </source>
</evidence>
<keyword evidence="13" id="KW-0418">Kinase</keyword>
<dbReference type="SMART" id="SM00054">
    <property type="entry name" value="EFh"/>
    <property type="match status" value="3"/>
</dbReference>
<dbReference type="GO" id="GO:0005509">
    <property type="term" value="F:calcium ion binding"/>
    <property type="evidence" value="ECO:0007669"/>
    <property type="project" value="InterPro"/>
</dbReference>
<evidence type="ECO:0000256" key="15">
    <source>
        <dbReference type="ARBA" id="ARBA00022846"/>
    </source>
</evidence>
<keyword evidence="19" id="KW-0966">Cell projection</keyword>
<comment type="cofactor">
    <cofactor evidence="1">
        <name>Mg(2+)</name>
        <dbReference type="ChEBI" id="CHEBI:18420"/>
    </cofactor>
</comment>
<keyword evidence="10" id="KW-0519">Myristate</keyword>
<feature type="binding site" evidence="26">
    <location>
        <position position="150"/>
    </location>
    <ligand>
        <name>ATP</name>
        <dbReference type="ChEBI" id="CHEBI:30616"/>
    </ligand>
</feature>
<dbReference type="PROSITE" id="PS50222">
    <property type="entry name" value="EF_HAND_2"/>
    <property type="match status" value="3"/>
</dbReference>
<keyword evidence="18" id="KW-0564">Palmitate</keyword>
<evidence type="ECO:0000313" key="30">
    <source>
        <dbReference type="Proteomes" id="UP000683925"/>
    </source>
</evidence>
<feature type="domain" description="Protein kinase" evidence="27">
    <location>
        <begin position="121"/>
        <end position="377"/>
    </location>
</feature>
<keyword evidence="9" id="KW-0808">Transferase</keyword>
<dbReference type="PROSITE" id="PS50011">
    <property type="entry name" value="PROTEIN_KINASE_DOM"/>
    <property type="match status" value="1"/>
</dbReference>
<evidence type="ECO:0000256" key="1">
    <source>
        <dbReference type="ARBA" id="ARBA00001946"/>
    </source>
</evidence>
<evidence type="ECO:0000256" key="22">
    <source>
        <dbReference type="ARBA" id="ARBA00047899"/>
    </source>
</evidence>
<dbReference type="GO" id="GO:0005886">
    <property type="term" value="C:plasma membrane"/>
    <property type="evidence" value="ECO:0007669"/>
    <property type="project" value="UniProtKB-SubCell"/>
</dbReference>
<evidence type="ECO:0000256" key="16">
    <source>
        <dbReference type="ARBA" id="ARBA00022870"/>
    </source>
</evidence>
<dbReference type="GO" id="GO:0005524">
    <property type="term" value="F:ATP binding"/>
    <property type="evidence" value="ECO:0007669"/>
    <property type="project" value="UniProtKB-UniRule"/>
</dbReference>
<comment type="subcellular location">
    <subcellularLocation>
        <location evidence="3">Cell membrane</location>
        <topology evidence="3">Lipid-anchor</topology>
        <orientation evidence="3">Cytoplasmic side</orientation>
    </subcellularLocation>
    <subcellularLocation>
        <location evidence="2">Cell projection</location>
        <location evidence="2">Cilium</location>
        <location evidence="2">Flagellum</location>
    </subcellularLocation>
    <subcellularLocation>
        <location evidence="4">Host cell membrane</location>
        <topology evidence="4">Lipid-anchor</topology>
    </subcellularLocation>
    <subcellularLocation>
        <location evidence="24">Parasitophorous vacuole membrane</location>
        <topology evidence="24">Lipid-anchor</topology>
    </subcellularLocation>
</comment>
<dbReference type="GO" id="GO:0004674">
    <property type="term" value="F:protein serine/threonine kinase activity"/>
    <property type="evidence" value="ECO:0007669"/>
    <property type="project" value="UniProtKB-KW"/>
</dbReference>
<keyword evidence="16" id="KW-0472">Membrane</keyword>
<evidence type="ECO:0000256" key="19">
    <source>
        <dbReference type="ARBA" id="ARBA00023273"/>
    </source>
</evidence>
<dbReference type="CDD" id="cd05117">
    <property type="entry name" value="STKc_CAMK"/>
    <property type="match status" value="1"/>
</dbReference>
<evidence type="ECO:0000256" key="24">
    <source>
        <dbReference type="ARBA" id="ARBA00060437"/>
    </source>
</evidence>
<evidence type="ECO:0000259" key="27">
    <source>
        <dbReference type="PROSITE" id="PS50011"/>
    </source>
</evidence>
<keyword evidence="7" id="KW-1032">Host cell membrane</keyword>
<keyword evidence="6" id="KW-1003">Cell membrane</keyword>
<evidence type="ECO:0000256" key="12">
    <source>
        <dbReference type="ARBA" id="ARBA00022741"/>
    </source>
</evidence>
<dbReference type="EC" id="2.7.11.1" evidence="5"/>
<evidence type="ECO:0000256" key="8">
    <source>
        <dbReference type="ARBA" id="ARBA00022527"/>
    </source>
</evidence>
<sequence length="557" mass="63825">MGSQCCSAPQKQQTIELIIDVKGSFHSQRLKNLNSNKIIAQYCNEEVKVHEESFELMGISPQLVLGGEDKGPEQRKALVQQDEKSLKKGEKRKQSVSSVGSLKLGVEVFVNLKQGSIHKYYETGEVLGEGAYGKVWKVTHKNSGMVRAMKQLKKSSLILEEQQRLFAEMNILRNLDHPHIVKLYELYQDEQNYYLITEYLSGGELFDRIKKMSYFSERKAASFMRDILSAVVYCHEQNIVHRDLKPENILFANESLNSTLKIIDFGTSRKYHADRKMTKKLGTAYYMAPEVMRKDYNEKCDVWSCGIVLYILLCGYPPFTGVNDKLIMQRISDGKIVFNDNDWALISKEAKTLISKMLQVDPNQRISAKQALADSWIDKHNSNEQVNLVVLQNLQRFQAKSVFSQAVLSYISSQMTSNQEQEELIKAFQSLDKDQNGILSKDELIEGYSLVLKDRELAIREVNKILHIVDLNQSGQVDFSEFLMASMNQENLVSLEKVKAAFKMFDANNDGKISKEELEMMIGNLEDNLWQQILVECKAEEEITEEEFINILLNSKL</sequence>
<dbReference type="FunFam" id="3.30.200.20:FF:000695">
    <property type="entry name" value="Uncharacterized protein"/>
    <property type="match status" value="1"/>
</dbReference>
<dbReference type="PROSITE" id="PS00107">
    <property type="entry name" value="PROTEIN_KINASE_ATP"/>
    <property type="match status" value="1"/>
</dbReference>
<dbReference type="FunFam" id="1.10.510.10:FF:000398">
    <property type="entry name" value="Calcium-dependent protein kinase 1"/>
    <property type="match status" value="1"/>
</dbReference>
<dbReference type="FunFam" id="1.10.238.10:FF:000199">
    <property type="entry name" value="Uncharacterized protein"/>
    <property type="match status" value="1"/>
</dbReference>
<evidence type="ECO:0000256" key="23">
    <source>
        <dbReference type="ARBA" id="ARBA00048679"/>
    </source>
</evidence>
<dbReference type="CDD" id="cd00051">
    <property type="entry name" value="EFh"/>
    <property type="match status" value="2"/>
</dbReference>
<dbReference type="InterPro" id="IPR000719">
    <property type="entry name" value="Prot_kinase_dom"/>
</dbReference>
<protein>
    <recommendedName>
        <fullName evidence="25">Calcium-dependent protein kinase 1</fullName>
        <ecNumber evidence="5">2.7.11.1</ecNumber>
    </recommendedName>
</protein>
<name>A0A8S1W5C2_PAROT</name>
<proteinExistence type="inferred from homology"/>